<evidence type="ECO:0000313" key="4">
    <source>
        <dbReference type="EMBL" id="GAT63835.1"/>
    </source>
</evidence>
<accession>A0A161LFH5</accession>
<comment type="caution">
    <text evidence="4">The sequence shown here is derived from an EMBL/GenBank/DDBJ whole genome shotgun (WGS) entry which is preliminary data.</text>
</comment>
<dbReference type="EMBL" id="BDCR01000004">
    <property type="protein sequence ID" value="GAT63835.1"/>
    <property type="molecule type" value="Genomic_DNA"/>
</dbReference>
<dbReference type="RefSeq" id="WP_068705390.1">
    <property type="nucleotide sequence ID" value="NZ_BDCR01000004.1"/>
</dbReference>
<protein>
    <submittedName>
        <fullName evidence="4">Cytidyltransferase-like domain-containing protein</fullName>
    </submittedName>
</protein>
<reference evidence="5" key="2">
    <citation type="journal article" date="2017" name="Genome Announc.">
        <title>Draft genome sequence of Paludibacter jiangxiensis NM7(T), a propionate-producing fermentative bacterium.</title>
        <authorList>
            <person name="Qiu Y.-L."/>
            <person name="Tourlousse D.M."/>
            <person name="Matsuura N."/>
            <person name="Ohashi A."/>
            <person name="Sekiguchi Y."/>
        </authorList>
    </citation>
    <scope>NUCLEOTIDE SEQUENCE [LARGE SCALE GENOMIC DNA]</scope>
    <source>
        <strain evidence="5">NM7</strain>
    </source>
</reference>
<dbReference type="PANTHER" id="PTHR43793:SF1">
    <property type="entry name" value="FAD SYNTHASE"/>
    <property type="match status" value="1"/>
</dbReference>
<name>A0A161LFH5_9BACT</name>
<evidence type="ECO:0000313" key="5">
    <source>
        <dbReference type="Proteomes" id="UP000076586"/>
    </source>
</evidence>
<proteinExistence type="predicted"/>
<dbReference type="Proteomes" id="UP000076586">
    <property type="component" value="Unassembled WGS sequence"/>
</dbReference>
<dbReference type="SUPFAM" id="SSF52374">
    <property type="entry name" value="Nucleotidylyl transferase"/>
    <property type="match status" value="1"/>
</dbReference>
<keyword evidence="1 4" id="KW-0808">Transferase</keyword>
<reference evidence="5" key="1">
    <citation type="submission" date="2016-04" db="EMBL/GenBank/DDBJ databases">
        <title>Draft genome sequence of Paludibacter jiangxiensis strain NM7.</title>
        <authorList>
            <person name="Qiu Y."/>
            <person name="Matsuura N."/>
            <person name="Ohashi A."/>
            <person name="Tourlousse M.D."/>
            <person name="Sekiguchi Y."/>
        </authorList>
    </citation>
    <scope>NUCLEOTIDE SEQUENCE [LARGE SCALE GENOMIC DNA]</scope>
    <source>
        <strain evidence="5">NM7</strain>
    </source>
</reference>
<keyword evidence="2" id="KW-0548">Nucleotidyltransferase</keyword>
<evidence type="ECO:0000256" key="1">
    <source>
        <dbReference type="ARBA" id="ARBA00022679"/>
    </source>
</evidence>
<dbReference type="InterPro" id="IPR004821">
    <property type="entry name" value="Cyt_trans-like"/>
</dbReference>
<dbReference type="InterPro" id="IPR050385">
    <property type="entry name" value="Archaeal_FAD_synthase"/>
</dbReference>
<evidence type="ECO:0000259" key="3">
    <source>
        <dbReference type="Pfam" id="PF01467"/>
    </source>
</evidence>
<dbReference type="PANTHER" id="PTHR43793">
    <property type="entry name" value="FAD SYNTHASE"/>
    <property type="match status" value="1"/>
</dbReference>
<dbReference type="STRING" id="681398.PJIAN_4377"/>
<dbReference type="OrthoDB" id="9795543at2"/>
<dbReference type="GO" id="GO:0016779">
    <property type="term" value="F:nucleotidyltransferase activity"/>
    <property type="evidence" value="ECO:0007669"/>
    <property type="project" value="UniProtKB-KW"/>
</dbReference>
<gene>
    <name evidence="4" type="ORF">PJIAN_4377</name>
</gene>
<dbReference type="Gene3D" id="3.40.50.620">
    <property type="entry name" value="HUPs"/>
    <property type="match status" value="1"/>
</dbReference>
<evidence type="ECO:0000256" key="2">
    <source>
        <dbReference type="ARBA" id="ARBA00022695"/>
    </source>
</evidence>
<dbReference type="NCBIfam" id="TIGR00125">
    <property type="entry name" value="cyt_tran_rel"/>
    <property type="match status" value="1"/>
</dbReference>
<dbReference type="AlphaFoldDB" id="A0A161LFH5"/>
<organism evidence="4 5">
    <name type="scientific">Paludibacter jiangxiensis</name>
    <dbReference type="NCBI Taxonomy" id="681398"/>
    <lineage>
        <taxon>Bacteria</taxon>
        <taxon>Pseudomonadati</taxon>
        <taxon>Bacteroidota</taxon>
        <taxon>Bacteroidia</taxon>
        <taxon>Bacteroidales</taxon>
        <taxon>Paludibacteraceae</taxon>
        <taxon>Paludibacter</taxon>
    </lineage>
</organism>
<dbReference type="InterPro" id="IPR036554">
    <property type="entry name" value="GHMP_kinase_C_sf"/>
</dbReference>
<sequence>MAKKVFVTGCYDMLHSGHVAFFREAAGFGDLYVGLGSDRTIRELKGRDTVNSDQERLYMVKSIRYVKDAWINSGSGIMDFEKDIRKNVPDVFVVNEDGHSPAKEVLCNELGIEYQILKRIPDAGLPTRSTTSIRTGVHSHLPYRIDLAGTWIDQPYVSKFNPGWAITLSLEPTIEFNERCGMSTSTRNALRQIWPYELPAMHPEKLAKLAFRNENEPGRSEISGAQDSIGICMPGLVRHYYDNCYWPQKLESCLDDSILDWLEQHISLRLLWPRPAGLDLLKETYINTENVKALTEAAEGCWKAILQKDLEKFAHFVNKSFEAQIRMFPAMMPTDVKEVMEQYKDCSLARKLAGAGGGGYMILVTDQPLDDTIRISVRRQSFNM</sequence>
<keyword evidence="5" id="KW-1185">Reference proteome</keyword>
<dbReference type="InterPro" id="IPR014729">
    <property type="entry name" value="Rossmann-like_a/b/a_fold"/>
</dbReference>
<dbReference type="SUPFAM" id="SSF55060">
    <property type="entry name" value="GHMP Kinase, C-terminal domain"/>
    <property type="match status" value="1"/>
</dbReference>
<feature type="domain" description="Cytidyltransferase-like" evidence="3">
    <location>
        <begin position="7"/>
        <end position="134"/>
    </location>
</feature>
<dbReference type="Pfam" id="PF01467">
    <property type="entry name" value="CTP_transf_like"/>
    <property type="match status" value="1"/>
</dbReference>
<dbReference type="Gene3D" id="3.30.230.120">
    <property type="match status" value="1"/>
</dbReference>